<dbReference type="EMBL" id="LCWF01000164">
    <property type="protein sequence ID" value="KKY16250.1"/>
    <property type="molecule type" value="Genomic_DNA"/>
</dbReference>
<reference evidence="1 2" key="1">
    <citation type="submission" date="2015-05" db="EMBL/GenBank/DDBJ databases">
        <title>Distinctive expansion of gene families associated with plant cell wall degradation and secondary metabolism in the genomes of grapevine trunk pathogens.</title>
        <authorList>
            <person name="Lawrence D.P."/>
            <person name="Travadon R."/>
            <person name="Rolshausen P.E."/>
            <person name="Baumgartner K."/>
        </authorList>
    </citation>
    <scope>NUCLEOTIDE SEQUENCE [LARGE SCALE GENOMIC DNA]</scope>
    <source>
        <strain evidence="1">UCRPC4</strain>
    </source>
</reference>
<evidence type="ECO:0000313" key="1">
    <source>
        <dbReference type="EMBL" id="KKY16250.1"/>
    </source>
</evidence>
<dbReference type="PANTHER" id="PTHR46411:SF3">
    <property type="entry name" value="AAA+ ATPASE DOMAIN-CONTAINING PROTEIN"/>
    <property type="match status" value="1"/>
</dbReference>
<protein>
    <submittedName>
        <fullName evidence="1">Putative aaa family atpase</fullName>
    </submittedName>
</protein>
<organism evidence="1 2">
    <name type="scientific">Phaeomoniella chlamydospora</name>
    <name type="common">Phaeoacremonium chlamydosporum</name>
    <dbReference type="NCBI Taxonomy" id="158046"/>
    <lineage>
        <taxon>Eukaryota</taxon>
        <taxon>Fungi</taxon>
        <taxon>Dikarya</taxon>
        <taxon>Ascomycota</taxon>
        <taxon>Pezizomycotina</taxon>
        <taxon>Eurotiomycetes</taxon>
        <taxon>Chaetothyriomycetidae</taxon>
        <taxon>Phaeomoniellales</taxon>
        <taxon>Phaeomoniellaceae</taxon>
        <taxon>Phaeomoniella</taxon>
    </lineage>
</organism>
<comment type="caution">
    <text evidence="1">The sequence shown here is derived from an EMBL/GenBank/DDBJ whole genome shotgun (WGS) entry which is preliminary data.</text>
</comment>
<dbReference type="OrthoDB" id="5400577at2759"/>
<keyword evidence="2" id="KW-1185">Reference proteome</keyword>
<proteinExistence type="predicted"/>
<dbReference type="PANTHER" id="PTHR46411">
    <property type="entry name" value="FAMILY ATPASE, PUTATIVE-RELATED"/>
    <property type="match status" value="1"/>
</dbReference>
<sequence length="255" mass="29662">MPPRIQSAEEALARAEARGYKRGQFQEVDSTTDQKIYDEHTKKNHRSLLRRYILWWQGHHERECVTRGQPTPTEEDMRQLYLSKDVVVPDLTTMKDYVRFVAALGRGRIKKDDANPLGQSMKTRADAVIHFEVVQSRTRHQPRLLSSRQFPEMVSSGSFEKICLKDNDEVEIKRLCARETENIEFHLYKSTSKRGKPGDNAIPEADVYLQRCDSINLEWNRLVSIFLRALEFYRGVISFTTNIPGNFDEAILDRT</sequence>
<evidence type="ECO:0000313" key="2">
    <source>
        <dbReference type="Proteomes" id="UP000053317"/>
    </source>
</evidence>
<dbReference type="AlphaFoldDB" id="A0A0G2GGY3"/>
<name>A0A0G2GGY3_PHACM</name>
<reference evidence="1 2" key="2">
    <citation type="submission" date="2015-05" db="EMBL/GenBank/DDBJ databases">
        <authorList>
            <person name="Morales-Cruz A."/>
            <person name="Amrine K.C."/>
            <person name="Cantu D."/>
        </authorList>
    </citation>
    <scope>NUCLEOTIDE SEQUENCE [LARGE SCALE GENOMIC DNA]</scope>
    <source>
        <strain evidence="1">UCRPC4</strain>
    </source>
</reference>
<accession>A0A0G2GGY3</accession>
<dbReference type="Proteomes" id="UP000053317">
    <property type="component" value="Unassembled WGS sequence"/>
</dbReference>
<gene>
    <name evidence="1" type="ORF">UCRPC4_g05976</name>
</gene>